<feature type="domain" description="Peptidase M20 dimerisation" evidence="4">
    <location>
        <begin position="201"/>
        <end position="360"/>
    </location>
</feature>
<name>A0ABX5KDG0_9BURK</name>
<keyword evidence="1" id="KW-0645">Protease</keyword>
<dbReference type="Pfam" id="PF07687">
    <property type="entry name" value="M20_dimer"/>
    <property type="match status" value="1"/>
</dbReference>
<evidence type="ECO:0000313" key="5">
    <source>
        <dbReference type="EMBL" id="PVX75149.1"/>
    </source>
</evidence>
<dbReference type="Proteomes" id="UP000245712">
    <property type="component" value="Unassembled WGS sequence"/>
</dbReference>
<sequence>MEVLHAEGNDPLDAVLRYIDEQKQPFITRLMDYASHPSISAQGVGIDEVATLLRDAFLAIGLEAEILPTDGNPVVLAKWNGKPGGPTVLLYGHYDVQPPDPLDAWLTPPFAPTIRDERIFARGIGDNKGQHFAQILAVESHLKVHGTLPCNVIFMLDGEEEVGSPNLLPFALKHRERLKADLVITADGSLHPSGTPVVQFGVRGLLTFELHARGAKHDVHSGNFGGIVVNPVWTLVHLLSTMKSPAGEITIDGLLNHVDPPTAQERAAIERLPIDIEGVLAGLGLTRLDQPLARGYFERLMFHPTLTINGFHGGYGGRGMKTIIPGSAFVKCDMRLVESQTPDEVFDLIVAHVARHAPEVEVVRLNSMTPSKTPITSAYTKNIVNAIERAQGTKPFLYPLVGGSLPDYVFTKALRLPAFLIPYANADQANHAPNENMRIDCFINGIRTGAALLSYLFEGEAKTLSA</sequence>
<dbReference type="SUPFAM" id="SSF53187">
    <property type="entry name" value="Zn-dependent exopeptidases"/>
    <property type="match status" value="1"/>
</dbReference>
<proteinExistence type="predicted"/>
<organism evidence="5 6">
    <name type="scientific">Paraburkholderia unamae</name>
    <dbReference type="NCBI Taxonomy" id="219649"/>
    <lineage>
        <taxon>Bacteria</taxon>
        <taxon>Pseudomonadati</taxon>
        <taxon>Pseudomonadota</taxon>
        <taxon>Betaproteobacteria</taxon>
        <taxon>Burkholderiales</taxon>
        <taxon>Burkholderiaceae</taxon>
        <taxon>Paraburkholderia</taxon>
    </lineage>
</organism>
<dbReference type="PANTHER" id="PTHR43270">
    <property type="entry name" value="BETA-ALA-HIS DIPEPTIDASE"/>
    <property type="match status" value="1"/>
</dbReference>
<dbReference type="Pfam" id="PF01546">
    <property type="entry name" value="Peptidase_M20"/>
    <property type="match status" value="1"/>
</dbReference>
<gene>
    <name evidence="5" type="ORF">C7402_11881</name>
</gene>
<evidence type="ECO:0000313" key="6">
    <source>
        <dbReference type="Proteomes" id="UP000245712"/>
    </source>
</evidence>
<evidence type="ECO:0000259" key="4">
    <source>
        <dbReference type="Pfam" id="PF07687"/>
    </source>
</evidence>
<dbReference type="RefSeq" id="WP_116613529.1">
    <property type="nucleotide sequence ID" value="NZ_QEOB01000018.1"/>
</dbReference>
<dbReference type="Gene3D" id="3.30.70.360">
    <property type="match status" value="1"/>
</dbReference>
<keyword evidence="2" id="KW-0479">Metal-binding</keyword>
<protein>
    <submittedName>
        <fullName evidence="5">Acetylornithine deacetylase/succinyl-diaminopimelate desuccinylase-like protein</fullName>
    </submittedName>
</protein>
<keyword evidence="6" id="KW-1185">Reference proteome</keyword>
<evidence type="ECO:0000256" key="3">
    <source>
        <dbReference type="ARBA" id="ARBA00022801"/>
    </source>
</evidence>
<dbReference type="InterPro" id="IPR002933">
    <property type="entry name" value="Peptidase_M20"/>
</dbReference>
<dbReference type="InterPro" id="IPR051458">
    <property type="entry name" value="Cyt/Met_Dipeptidase"/>
</dbReference>
<dbReference type="InterPro" id="IPR011650">
    <property type="entry name" value="Peptidase_M20_dimer"/>
</dbReference>
<evidence type="ECO:0000256" key="2">
    <source>
        <dbReference type="ARBA" id="ARBA00022723"/>
    </source>
</evidence>
<evidence type="ECO:0000256" key="1">
    <source>
        <dbReference type="ARBA" id="ARBA00022670"/>
    </source>
</evidence>
<accession>A0ABX5KDG0</accession>
<comment type="caution">
    <text evidence="5">The sequence shown here is derived from an EMBL/GenBank/DDBJ whole genome shotgun (WGS) entry which is preliminary data.</text>
</comment>
<dbReference type="EMBL" id="QEOB01000018">
    <property type="protein sequence ID" value="PVX75149.1"/>
    <property type="molecule type" value="Genomic_DNA"/>
</dbReference>
<dbReference type="NCBIfam" id="NF006579">
    <property type="entry name" value="PRK09104.1"/>
    <property type="match status" value="1"/>
</dbReference>
<dbReference type="PANTHER" id="PTHR43270:SF8">
    <property type="entry name" value="DI- AND TRIPEPTIDASE DUG2-RELATED"/>
    <property type="match status" value="1"/>
</dbReference>
<keyword evidence="3" id="KW-0378">Hydrolase</keyword>
<dbReference type="Gene3D" id="3.40.630.10">
    <property type="entry name" value="Zn peptidases"/>
    <property type="match status" value="1"/>
</dbReference>
<reference evidence="5 6" key="1">
    <citation type="submission" date="2018-05" db="EMBL/GenBank/DDBJ databases">
        <title>Genomic Encyclopedia of Type Strains, Phase IV (KMG-V): Genome sequencing to study the core and pangenomes of soil and plant-associated prokaryotes.</title>
        <authorList>
            <person name="Whitman W."/>
        </authorList>
    </citation>
    <scope>NUCLEOTIDE SEQUENCE [LARGE SCALE GENOMIC DNA]</scope>
    <source>
        <strain evidence="5 6">SCZa-39</strain>
    </source>
</reference>